<feature type="transmembrane region" description="Helical" evidence="6">
    <location>
        <begin position="125"/>
        <end position="142"/>
    </location>
</feature>
<feature type="transmembrane region" description="Helical" evidence="6">
    <location>
        <begin position="195"/>
        <end position="217"/>
    </location>
</feature>
<dbReference type="Proteomes" id="UP000008220">
    <property type="component" value="Chromosome"/>
</dbReference>
<feature type="transmembrane region" description="Helical" evidence="6">
    <location>
        <begin position="92"/>
        <end position="113"/>
    </location>
</feature>
<sequence>MDLMISFLNAAVVAGTPLLLATLGEILTEKVGNLNLGVEGMMLMGAVMGFAVSIKTQSPVLSIIAGALAGTIGALIYAFLTVGLKANQVVSGLTLSIFGTGFSSLVGKGLNLIGQKTPEAVKGFFHIYPIPILSKIPFIGPILFNHDIFVYISYVLAIILGIYIYNTRIGLNLRAVGENPACADASSISVSLYKYVNILIGGALCGLGGAYLSLVYIPSWQENVTAGRGWIAVALVIFAAWNPYKAIIGSYLFGGLGIVAFRFEILTAHVSQYLIDMLPYVVTVIILVALSIRSNKKNAPPNWLGNAYYREER</sequence>
<keyword evidence="4 6" id="KW-1133">Transmembrane helix</keyword>
<protein>
    <submittedName>
        <fullName evidence="7">Branched-chain amino acid transport system / permease component</fullName>
    </submittedName>
</protein>
<evidence type="ECO:0000313" key="7">
    <source>
        <dbReference type="EMBL" id="ABK62440.1"/>
    </source>
</evidence>
<feature type="transmembrane region" description="Helical" evidence="6">
    <location>
        <begin position="60"/>
        <end position="80"/>
    </location>
</feature>
<feature type="transmembrane region" description="Helical" evidence="6">
    <location>
        <begin position="34"/>
        <end position="53"/>
    </location>
</feature>
<proteinExistence type="predicted"/>
<dbReference type="HOGENOM" id="CLU_040769_1_1_9"/>
<dbReference type="PATRIC" id="fig|386415.7.peg.1923"/>
<evidence type="ECO:0000256" key="3">
    <source>
        <dbReference type="ARBA" id="ARBA00022692"/>
    </source>
</evidence>
<dbReference type="AlphaFoldDB" id="A0Q2N8"/>
<dbReference type="PANTHER" id="PTHR43370">
    <property type="entry name" value="SUGAR ABC TRANSPORTER INTEGRAL MEMBRANE PROTEIN-RELATED"/>
    <property type="match status" value="1"/>
</dbReference>
<gene>
    <name evidence="7" type="primary">rbsC</name>
    <name evidence="7" type="ordered locus">NT01CX_0398</name>
</gene>
<feature type="transmembrane region" description="Helical" evidence="6">
    <location>
        <begin position="273"/>
        <end position="292"/>
    </location>
</feature>
<evidence type="ECO:0000313" key="8">
    <source>
        <dbReference type="Proteomes" id="UP000008220"/>
    </source>
</evidence>
<evidence type="ECO:0000256" key="4">
    <source>
        <dbReference type="ARBA" id="ARBA00022989"/>
    </source>
</evidence>
<dbReference type="RefSeq" id="WP_011722874.1">
    <property type="nucleotide sequence ID" value="NC_008593.1"/>
</dbReference>
<evidence type="ECO:0000256" key="1">
    <source>
        <dbReference type="ARBA" id="ARBA00004651"/>
    </source>
</evidence>
<dbReference type="STRING" id="386415.NT01CX_0398"/>
<dbReference type="KEGG" id="cno:NT01CX_0398"/>
<dbReference type="EMBL" id="CP000382">
    <property type="protein sequence ID" value="ABK62440.1"/>
    <property type="molecule type" value="Genomic_DNA"/>
</dbReference>
<dbReference type="PANTHER" id="PTHR43370:SF2">
    <property type="entry name" value="ABC TRANSPORTER PERMEASE PROTEIN"/>
    <property type="match status" value="1"/>
</dbReference>
<keyword evidence="3 6" id="KW-0812">Transmembrane</keyword>
<evidence type="ECO:0000256" key="5">
    <source>
        <dbReference type="ARBA" id="ARBA00023136"/>
    </source>
</evidence>
<comment type="subcellular location">
    <subcellularLocation>
        <location evidence="1">Cell membrane</location>
        <topology evidence="1">Multi-pass membrane protein</topology>
    </subcellularLocation>
</comment>
<keyword evidence="5 6" id="KW-0472">Membrane</keyword>
<dbReference type="Pfam" id="PF02653">
    <property type="entry name" value="BPD_transp_2"/>
    <property type="match status" value="1"/>
</dbReference>
<reference evidence="7 8" key="1">
    <citation type="journal article" date="2006" name="Nat. Biotechnol.">
        <title>The genome and transcriptomes of the anti-tumor agent Clostridium novyi-NT.</title>
        <authorList>
            <person name="Bettegowda C."/>
            <person name="Huang X."/>
            <person name="Lin J."/>
            <person name="Cheong I."/>
            <person name="Kohli M."/>
            <person name="Szabo S.A."/>
            <person name="Zhang X."/>
            <person name="Diaz L.A. Jr."/>
            <person name="Velculescu V.E."/>
            <person name="Parmigiani G."/>
            <person name="Kinzler K.W."/>
            <person name="Vogelstein B."/>
            <person name="Zhou S."/>
        </authorList>
    </citation>
    <scope>NUCLEOTIDE SEQUENCE [LARGE SCALE GENOMIC DNA]</scope>
    <source>
        <strain evidence="7 8">NT</strain>
    </source>
</reference>
<dbReference type="InterPro" id="IPR001851">
    <property type="entry name" value="ABC_transp_permease"/>
</dbReference>
<feature type="transmembrane region" description="Helical" evidence="6">
    <location>
        <begin position="148"/>
        <end position="165"/>
    </location>
</feature>
<feature type="transmembrane region" description="Helical" evidence="6">
    <location>
        <begin position="229"/>
        <end position="261"/>
    </location>
</feature>
<evidence type="ECO:0000256" key="2">
    <source>
        <dbReference type="ARBA" id="ARBA00022475"/>
    </source>
</evidence>
<name>A0Q2N8_CLONN</name>
<dbReference type="eggNOG" id="COG1079">
    <property type="taxonomic scope" value="Bacteria"/>
</dbReference>
<accession>A0Q2N8</accession>
<dbReference type="CDD" id="cd06580">
    <property type="entry name" value="TM_PBP1_transp_TpRbsC_like"/>
    <property type="match status" value="1"/>
</dbReference>
<dbReference type="GO" id="GO:0022857">
    <property type="term" value="F:transmembrane transporter activity"/>
    <property type="evidence" value="ECO:0007669"/>
    <property type="project" value="InterPro"/>
</dbReference>
<dbReference type="GO" id="GO:0005886">
    <property type="term" value="C:plasma membrane"/>
    <property type="evidence" value="ECO:0007669"/>
    <property type="project" value="UniProtKB-SubCell"/>
</dbReference>
<keyword evidence="8" id="KW-1185">Reference proteome</keyword>
<keyword evidence="2" id="KW-1003">Cell membrane</keyword>
<evidence type="ECO:0000256" key="6">
    <source>
        <dbReference type="SAM" id="Phobius"/>
    </source>
</evidence>
<organism evidence="7 8">
    <name type="scientific">Clostridium novyi (strain NT)</name>
    <dbReference type="NCBI Taxonomy" id="386415"/>
    <lineage>
        <taxon>Bacteria</taxon>
        <taxon>Bacillati</taxon>
        <taxon>Bacillota</taxon>
        <taxon>Clostridia</taxon>
        <taxon>Eubacteriales</taxon>
        <taxon>Clostridiaceae</taxon>
        <taxon>Clostridium</taxon>
    </lineage>
</organism>